<feature type="region of interest" description="Disordered" evidence="1">
    <location>
        <begin position="236"/>
        <end position="317"/>
    </location>
</feature>
<proteinExistence type="predicted"/>
<accession>A0A6L2KWU0</accession>
<feature type="region of interest" description="Disordered" evidence="1">
    <location>
        <begin position="52"/>
        <end position="73"/>
    </location>
</feature>
<dbReference type="EMBL" id="BKCJ010003003">
    <property type="protein sequence ID" value="GEU52364.1"/>
    <property type="molecule type" value="Genomic_DNA"/>
</dbReference>
<feature type="compositionally biased region" description="Acidic residues" evidence="1">
    <location>
        <begin position="308"/>
        <end position="317"/>
    </location>
</feature>
<evidence type="ECO:0000313" key="2">
    <source>
        <dbReference type="EMBL" id="GEU52364.1"/>
    </source>
</evidence>
<feature type="compositionally biased region" description="Basic and acidic residues" evidence="1">
    <location>
        <begin position="52"/>
        <end position="72"/>
    </location>
</feature>
<reference evidence="2" key="1">
    <citation type="journal article" date="2019" name="Sci. Rep.">
        <title>Draft genome of Tanacetum cinerariifolium, the natural source of mosquito coil.</title>
        <authorList>
            <person name="Yamashiro T."/>
            <person name="Shiraishi A."/>
            <person name="Satake H."/>
            <person name="Nakayama K."/>
        </authorList>
    </citation>
    <scope>NUCLEOTIDE SEQUENCE</scope>
</reference>
<protein>
    <submittedName>
        <fullName evidence="2">GRAS protein</fullName>
    </submittedName>
</protein>
<name>A0A6L2KWU0_TANCI</name>
<organism evidence="2">
    <name type="scientific">Tanacetum cinerariifolium</name>
    <name type="common">Dalmatian daisy</name>
    <name type="synonym">Chrysanthemum cinerariifolium</name>
    <dbReference type="NCBI Taxonomy" id="118510"/>
    <lineage>
        <taxon>Eukaryota</taxon>
        <taxon>Viridiplantae</taxon>
        <taxon>Streptophyta</taxon>
        <taxon>Embryophyta</taxon>
        <taxon>Tracheophyta</taxon>
        <taxon>Spermatophyta</taxon>
        <taxon>Magnoliopsida</taxon>
        <taxon>eudicotyledons</taxon>
        <taxon>Gunneridae</taxon>
        <taxon>Pentapetalae</taxon>
        <taxon>asterids</taxon>
        <taxon>campanulids</taxon>
        <taxon>Asterales</taxon>
        <taxon>Asteraceae</taxon>
        <taxon>Asteroideae</taxon>
        <taxon>Anthemideae</taxon>
        <taxon>Anthemidinae</taxon>
        <taxon>Tanacetum</taxon>
    </lineage>
</organism>
<evidence type="ECO:0000256" key="1">
    <source>
        <dbReference type="SAM" id="MobiDB-lite"/>
    </source>
</evidence>
<feature type="compositionally biased region" description="Acidic residues" evidence="1">
    <location>
        <begin position="248"/>
        <end position="274"/>
    </location>
</feature>
<sequence>MSRYMGYGQEKCKCKSQSNNPANWKNFRPEFVNIEADLDGILDSWMKEECQRRSRTGAENKKKVHGDLEGEKKGKRASKVHMFEILHKRNKDKGDWCDTRSEKVMTTYNESIKVADGGVNLVAGVDGRRNRFELAGIALSSTELPRCCRNRFELAEFSRSLTELPRGRRNPFEFAGIALSSTADTHLQSYTSEVRILLRGPSNSVNQYTGYHASLTRCNTPLERVDASTFFVGESSRQSRRTHHVMDEEFIDDDDDYDVSTSNSDDDDDDDVDVDATNSSSSQEEESCDDDDLTHTATFESSRKEDSLQDDDYISSD</sequence>
<dbReference type="AlphaFoldDB" id="A0A6L2KWU0"/>
<feature type="compositionally biased region" description="Acidic residues" evidence="1">
    <location>
        <begin position="283"/>
        <end position="292"/>
    </location>
</feature>
<comment type="caution">
    <text evidence="2">The sequence shown here is derived from an EMBL/GenBank/DDBJ whole genome shotgun (WGS) entry which is preliminary data.</text>
</comment>
<gene>
    <name evidence="2" type="ORF">Tci_024342</name>
</gene>